<keyword evidence="3" id="KW-1185">Reference proteome</keyword>
<protein>
    <recommendedName>
        <fullName evidence="4">Cysteine rich repeat protein</fullName>
    </recommendedName>
</protein>
<dbReference type="EMBL" id="JAVDRL010000008">
    <property type="protein sequence ID" value="MDR6532196.1"/>
    <property type="molecule type" value="Genomic_DNA"/>
</dbReference>
<gene>
    <name evidence="2" type="ORF">J2800_002952</name>
</gene>
<dbReference type="Proteomes" id="UP001262754">
    <property type="component" value="Unassembled WGS sequence"/>
</dbReference>
<evidence type="ECO:0000313" key="3">
    <source>
        <dbReference type="Proteomes" id="UP001262754"/>
    </source>
</evidence>
<feature type="chain" id="PRO_5045449941" description="Cysteine rich repeat protein" evidence="1">
    <location>
        <begin position="22"/>
        <end position="96"/>
    </location>
</feature>
<reference evidence="2 3" key="1">
    <citation type="submission" date="2023-07" db="EMBL/GenBank/DDBJ databases">
        <title>Sorghum-associated microbial communities from plants grown in Nebraska, USA.</title>
        <authorList>
            <person name="Schachtman D."/>
        </authorList>
    </citation>
    <scope>NUCLEOTIDE SEQUENCE [LARGE SCALE GENOMIC DNA]</scope>
    <source>
        <strain evidence="2 3">DS2154</strain>
    </source>
</reference>
<keyword evidence="1" id="KW-0732">Signal</keyword>
<name>A0ABU1N286_9CAUL</name>
<evidence type="ECO:0008006" key="4">
    <source>
        <dbReference type="Google" id="ProtNLM"/>
    </source>
</evidence>
<comment type="caution">
    <text evidence="2">The sequence shown here is derived from an EMBL/GenBank/DDBJ whole genome shotgun (WGS) entry which is preliminary data.</text>
</comment>
<proteinExistence type="predicted"/>
<sequence>MRRAVVVMTFFLVAAPFAATARPALDQAAKPLVMACVDAVGHQAECGQDPAEAHECRAADAFGACPQAPKCYTPKGARVRCVAPVTPIGEPPRPKP</sequence>
<accession>A0ABU1N286</accession>
<evidence type="ECO:0000256" key="1">
    <source>
        <dbReference type="SAM" id="SignalP"/>
    </source>
</evidence>
<evidence type="ECO:0000313" key="2">
    <source>
        <dbReference type="EMBL" id="MDR6532196.1"/>
    </source>
</evidence>
<organism evidence="2 3">
    <name type="scientific">Caulobacter rhizosphaerae</name>
    <dbReference type="NCBI Taxonomy" id="2010972"/>
    <lineage>
        <taxon>Bacteria</taxon>
        <taxon>Pseudomonadati</taxon>
        <taxon>Pseudomonadota</taxon>
        <taxon>Alphaproteobacteria</taxon>
        <taxon>Caulobacterales</taxon>
        <taxon>Caulobacteraceae</taxon>
        <taxon>Caulobacter</taxon>
    </lineage>
</organism>
<feature type="signal peptide" evidence="1">
    <location>
        <begin position="1"/>
        <end position="21"/>
    </location>
</feature>